<feature type="signal peptide" evidence="1">
    <location>
        <begin position="1"/>
        <end position="29"/>
    </location>
</feature>
<name>A0AAW9R9A2_9GAMM</name>
<proteinExistence type="predicted"/>
<evidence type="ECO:0000256" key="1">
    <source>
        <dbReference type="SAM" id="SignalP"/>
    </source>
</evidence>
<feature type="domain" description="Amidohydrolase 3" evidence="2">
    <location>
        <begin position="74"/>
        <end position="130"/>
    </location>
</feature>
<dbReference type="InterPro" id="IPR032466">
    <property type="entry name" value="Metal_Hydrolase"/>
</dbReference>
<evidence type="ECO:0000313" key="4">
    <source>
        <dbReference type="Proteomes" id="UP001359886"/>
    </source>
</evidence>
<evidence type="ECO:0000313" key="3">
    <source>
        <dbReference type="EMBL" id="MEJ8566153.1"/>
    </source>
</evidence>
<keyword evidence="4" id="KW-1185">Reference proteome</keyword>
<dbReference type="EMBL" id="JAZHOG010000001">
    <property type="protein sequence ID" value="MEJ8566153.1"/>
    <property type="molecule type" value="Genomic_DNA"/>
</dbReference>
<feature type="chain" id="PRO_5043353701" evidence="1">
    <location>
        <begin position="30"/>
        <end position="493"/>
    </location>
</feature>
<dbReference type="NCBIfam" id="NF006560">
    <property type="entry name" value="PRK09061.1"/>
    <property type="match status" value="1"/>
</dbReference>
<reference evidence="3 4" key="1">
    <citation type="submission" date="2024-02" db="EMBL/GenBank/DDBJ databases">
        <title>A novel Wenzhouxiangellaceae bacterium, isolated from coastal sediments.</title>
        <authorList>
            <person name="Du Z.-J."/>
            <person name="Ye Y.-Q."/>
            <person name="Zhang X.-Y."/>
        </authorList>
    </citation>
    <scope>NUCLEOTIDE SEQUENCE [LARGE SCALE GENOMIC DNA]</scope>
    <source>
        <strain evidence="3 4">CH-27</strain>
    </source>
</reference>
<dbReference type="PANTHER" id="PTHR43668:SF2">
    <property type="entry name" value="ALLANTOINASE"/>
    <property type="match status" value="1"/>
</dbReference>
<comment type="caution">
    <text evidence="3">The sequence shown here is derived from an EMBL/GenBank/DDBJ whole genome shotgun (WGS) entry which is preliminary data.</text>
</comment>
<feature type="domain" description="Amidohydrolase 3" evidence="2">
    <location>
        <begin position="165"/>
        <end position="472"/>
    </location>
</feature>
<dbReference type="InterPro" id="IPR013108">
    <property type="entry name" value="Amidohydro_3"/>
</dbReference>
<dbReference type="Proteomes" id="UP001359886">
    <property type="component" value="Unassembled WGS sequence"/>
</dbReference>
<protein>
    <submittedName>
        <fullName evidence="3">Amidohydrolase family protein</fullName>
    </submittedName>
</protein>
<dbReference type="SUPFAM" id="SSF51556">
    <property type="entry name" value="Metallo-dependent hydrolases"/>
    <property type="match status" value="1"/>
</dbReference>
<sequence length="493" mass="52809">MNLFIRIRSLSAALLLSVCLGSGFSVAVAAETYDIVLAGGRVMDPATGLDATRHLGISGHRIEAVSEQPLEGIQIIDLNGLVVTPGFVDYHAHGQDNQANRLQARDGVTTALDLEGGRYPVESWYRERSGNAVLNYGVSVSHHGIRKALWPEAEEPERWAYAEAGPNELGQILARFRDGLSQGGIGAGLGLEYTPGAGYDEVWSIFDLMAEHRLPVTVHVRRARGEWNPPHSNLASIQEVLANAAGTGAALHIVHITPSALADTAIALALIDGARAAGVDVTTEAYPYTAGSTSLRSAAFDSGWQQRLGMSYGDLVWTETGERLTRETFERYRAPDYPAETTAVIAHFIPEEAMHLAISHPAAHIASDGLSWKTGGEHPRGAGTFARVLGHHVRERQSLDLMTALAKMSWLPAQRLAPFVPAMADKGRIAAGADADLTVFDPERVIDRATYTQPMQASAGITHVLVGGTFVVRDGHHVDGVFPGRALRGTGAP</sequence>
<dbReference type="GO" id="GO:0004038">
    <property type="term" value="F:allantoinase activity"/>
    <property type="evidence" value="ECO:0007669"/>
    <property type="project" value="TreeGrafter"/>
</dbReference>
<dbReference type="RefSeq" id="WP_354693476.1">
    <property type="nucleotide sequence ID" value="NZ_JAZHOG010000001.1"/>
</dbReference>
<dbReference type="Pfam" id="PF07969">
    <property type="entry name" value="Amidohydro_3"/>
    <property type="match status" value="2"/>
</dbReference>
<dbReference type="PANTHER" id="PTHR43668">
    <property type="entry name" value="ALLANTOINASE"/>
    <property type="match status" value="1"/>
</dbReference>
<evidence type="ECO:0000259" key="2">
    <source>
        <dbReference type="Pfam" id="PF07969"/>
    </source>
</evidence>
<dbReference type="GO" id="GO:0005737">
    <property type="term" value="C:cytoplasm"/>
    <property type="evidence" value="ECO:0007669"/>
    <property type="project" value="TreeGrafter"/>
</dbReference>
<dbReference type="InterPro" id="IPR050138">
    <property type="entry name" value="DHOase/Allantoinase_Hydrolase"/>
</dbReference>
<dbReference type="GO" id="GO:0006145">
    <property type="term" value="P:purine nucleobase catabolic process"/>
    <property type="evidence" value="ECO:0007669"/>
    <property type="project" value="TreeGrafter"/>
</dbReference>
<dbReference type="Gene3D" id="3.20.20.140">
    <property type="entry name" value="Metal-dependent hydrolases"/>
    <property type="match status" value="1"/>
</dbReference>
<dbReference type="AlphaFoldDB" id="A0AAW9R9A2"/>
<accession>A0AAW9R9A2</accession>
<gene>
    <name evidence="3" type="ORF">V3330_00840</name>
</gene>
<dbReference type="InterPro" id="IPR011059">
    <property type="entry name" value="Metal-dep_hydrolase_composite"/>
</dbReference>
<organism evidence="3 4">
    <name type="scientific">Elongatibacter sediminis</name>
    <dbReference type="NCBI Taxonomy" id="3119006"/>
    <lineage>
        <taxon>Bacteria</taxon>
        <taxon>Pseudomonadati</taxon>
        <taxon>Pseudomonadota</taxon>
        <taxon>Gammaproteobacteria</taxon>
        <taxon>Chromatiales</taxon>
        <taxon>Wenzhouxiangellaceae</taxon>
        <taxon>Elongatibacter</taxon>
    </lineage>
</organism>
<keyword evidence="1" id="KW-0732">Signal</keyword>
<dbReference type="SUPFAM" id="SSF51338">
    <property type="entry name" value="Composite domain of metallo-dependent hydrolases"/>
    <property type="match status" value="1"/>
</dbReference>
<dbReference type="Gene3D" id="2.30.40.10">
    <property type="entry name" value="Urease, subunit C, domain 1"/>
    <property type="match status" value="1"/>
</dbReference>